<dbReference type="Proteomes" id="UP001732700">
    <property type="component" value="Chromosome 7A"/>
</dbReference>
<protein>
    <submittedName>
        <fullName evidence="1">Uncharacterized protein</fullName>
    </submittedName>
</protein>
<proteinExistence type="predicted"/>
<reference evidence="1" key="2">
    <citation type="submission" date="2025-09" db="UniProtKB">
        <authorList>
            <consortium name="EnsemblPlants"/>
        </authorList>
    </citation>
    <scope>IDENTIFICATION</scope>
</reference>
<keyword evidence="2" id="KW-1185">Reference proteome</keyword>
<evidence type="ECO:0000313" key="1">
    <source>
        <dbReference type="EnsemblPlants" id="AVESA.00010b.r2.7AG1222440.1.CDS.1"/>
    </source>
</evidence>
<sequence>MVAPQGPGAKTSSRCTPETARGTHSFEIVRYSLHKGLGIGRFISSATFSVGGHEWCIRYYPDGCGKEDNEEYVSVFVELISKGCKVRALLDLRLVEEASGLSMSVVSQELPITFQTGVPRGYQKFKGRGELEASPYLRDDRLVIECEITVLKEPRVRETSWVYETLVPPSDLSGNLGKLLEAQDEADVVFNVKGEAFPAHKIIVAMRSPVFKAQFYGPMSDKSMRNVAVEDIQPAIFKALLHFIYTDSLPSVDGLDDIDREEMAKHLLVAADRYAIERMKMLCESILCRSIDVESVVTTLALADQHHCGMLKDACVEFIISSDRMNDVLASQGYVHLKQLRPAVLVDMFEKVTTSHNFYYAHPVNLT</sequence>
<organism evidence="1 2">
    <name type="scientific">Avena sativa</name>
    <name type="common">Oat</name>
    <dbReference type="NCBI Taxonomy" id="4498"/>
    <lineage>
        <taxon>Eukaryota</taxon>
        <taxon>Viridiplantae</taxon>
        <taxon>Streptophyta</taxon>
        <taxon>Embryophyta</taxon>
        <taxon>Tracheophyta</taxon>
        <taxon>Spermatophyta</taxon>
        <taxon>Magnoliopsida</taxon>
        <taxon>Liliopsida</taxon>
        <taxon>Poales</taxon>
        <taxon>Poaceae</taxon>
        <taxon>BOP clade</taxon>
        <taxon>Pooideae</taxon>
        <taxon>Poodae</taxon>
        <taxon>Poeae</taxon>
        <taxon>Poeae Chloroplast Group 1 (Aveneae type)</taxon>
        <taxon>Aveninae</taxon>
        <taxon>Avena</taxon>
    </lineage>
</organism>
<name>A0ACD5ZTH5_AVESA</name>
<dbReference type="EnsemblPlants" id="AVESA.00010b.r2.7AG1222440.1">
    <property type="protein sequence ID" value="AVESA.00010b.r2.7AG1222440.1.CDS.1"/>
    <property type="gene ID" value="AVESA.00010b.r2.7AG1222440"/>
</dbReference>
<reference evidence="1" key="1">
    <citation type="submission" date="2021-05" db="EMBL/GenBank/DDBJ databases">
        <authorList>
            <person name="Scholz U."/>
            <person name="Mascher M."/>
            <person name="Fiebig A."/>
        </authorList>
    </citation>
    <scope>NUCLEOTIDE SEQUENCE [LARGE SCALE GENOMIC DNA]</scope>
</reference>
<accession>A0ACD5ZTH5</accession>
<evidence type="ECO:0000313" key="2">
    <source>
        <dbReference type="Proteomes" id="UP001732700"/>
    </source>
</evidence>